<dbReference type="RefSeq" id="WP_188507732.1">
    <property type="nucleotide sequence ID" value="NZ_BMER01000005.1"/>
</dbReference>
<organism evidence="2 3">
    <name type="scientific">Parapedobacter pyrenivorans</name>
    <dbReference type="NCBI Taxonomy" id="1305674"/>
    <lineage>
        <taxon>Bacteria</taxon>
        <taxon>Pseudomonadati</taxon>
        <taxon>Bacteroidota</taxon>
        <taxon>Sphingobacteriia</taxon>
        <taxon>Sphingobacteriales</taxon>
        <taxon>Sphingobacteriaceae</taxon>
        <taxon>Parapedobacter</taxon>
    </lineage>
</organism>
<feature type="domain" description="IPT/TIG" evidence="1">
    <location>
        <begin position="135"/>
        <end position="208"/>
    </location>
</feature>
<name>A0A917ME62_9SPHI</name>
<dbReference type="Pfam" id="PF01833">
    <property type="entry name" value="TIG"/>
    <property type="match status" value="5"/>
</dbReference>
<dbReference type="EMBL" id="BMER01000005">
    <property type="protein sequence ID" value="GGG99064.1"/>
    <property type="molecule type" value="Genomic_DNA"/>
</dbReference>
<sequence>MNNNRSTKSRYGLLFCLAVLCIGSCKKELDEHPQITTEDPVVISVNSMEFKGEIIKIGDFDISDYGFVYGTYGNIDTQTGIRVSMGRDVNTGKYSTVVNGLLDQGFGNTIYVRSYITNNNGTVYGAVKTATLPIPSASSVVPMMGKVGDEITISGQFYTANPDEVAVYFADVEAIIKTLDNTKIVVEVPSGIRAGHNNTIEIALQIGQQRYTVNYGFQIQALITDFTPKTGLIGSTVTLVGENLPNSYYGNENLKLYFGDTQANASYYYESPAFFVPANITEASKVYVLLNNVKTELPGEFSLIKPVISSVSTQAALPGQSFEISGSGLYGGGDYYPTVKLGSYTLDMHSIGENQLSVSIPGNVPAGTYPLTVVSGPFTVTATADFKVNGPTASGFSPNNGAINTAVNITGHFLPDTYYDISFGSTRTTTYSTSTTTLQVYVPHGTPVGKHKVTVHFASGDVTLSGTFEVFGPEITSFSPTSGIPGSVITINGKGFSPDTWSTKVRFGTVEASSIISLTETQIKVLVPSGATAGAMKINVETNGQIVTSKDDFTVKNQ</sequence>
<accession>A0A917ME62</accession>
<protein>
    <recommendedName>
        <fullName evidence="1">IPT/TIG domain-containing protein</fullName>
    </recommendedName>
</protein>
<comment type="caution">
    <text evidence="2">The sequence shown here is derived from an EMBL/GenBank/DDBJ whole genome shotgun (WGS) entry which is preliminary data.</text>
</comment>
<feature type="domain" description="IPT/TIG" evidence="1">
    <location>
        <begin position="391"/>
        <end position="469"/>
    </location>
</feature>
<dbReference type="CDD" id="cd00102">
    <property type="entry name" value="IPT"/>
    <property type="match status" value="1"/>
</dbReference>
<evidence type="ECO:0000313" key="2">
    <source>
        <dbReference type="EMBL" id="GGG99064.1"/>
    </source>
</evidence>
<dbReference type="InterPro" id="IPR002909">
    <property type="entry name" value="IPT_dom"/>
</dbReference>
<reference evidence="2" key="2">
    <citation type="submission" date="2020-09" db="EMBL/GenBank/DDBJ databases">
        <authorList>
            <person name="Sun Q."/>
            <person name="Zhou Y."/>
        </authorList>
    </citation>
    <scope>NUCLEOTIDE SEQUENCE</scope>
    <source>
        <strain evidence="2">CGMCC 1.12195</strain>
    </source>
</reference>
<proteinExistence type="predicted"/>
<dbReference type="AlphaFoldDB" id="A0A917ME62"/>
<dbReference type="InterPro" id="IPR014756">
    <property type="entry name" value="Ig_E-set"/>
</dbReference>
<feature type="domain" description="IPT/TIG" evidence="1">
    <location>
        <begin position="473"/>
        <end position="554"/>
    </location>
</feature>
<dbReference type="SUPFAM" id="SSF81296">
    <property type="entry name" value="E set domains"/>
    <property type="match status" value="5"/>
</dbReference>
<evidence type="ECO:0000313" key="3">
    <source>
        <dbReference type="Proteomes" id="UP000660862"/>
    </source>
</evidence>
<dbReference type="Proteomes" id="UP000660862">
    <property type="component" value="Unassembled WGS sequence"/>
</dbReference>
<dbReference type="InterPro" id="IPR013783">
    <property type="entry name" value="Ig-like_fold"/>
</dbReference>
<keyword evidence="3" id="KW-1185">Reference proteome</keyword>
<evidence type="ECO:0000259" key="1">
    <source>
        <dbReference type="Pfam" id="PF01833"/>
    </source>
</evidence>
<feature type="domain" description="IPT/TIG" evidence="1">
    <location>
        <begin position="306"/>
        <end position="386"/>
    </location>
</feature>
<reference evidence="2" key="1">
    <citation type="journal article" date="2014" name="Int. J. Syst. Evol. Microbiol.">
        <title>Complete genome sequence of Corynebacterium casei LMG S-19264T (=DSM 44701T), isolated from a smear-ripened cheese.</title>
        <authorList>
            <consortium name="US DOE Joint Genome Institute (JGI-PGF)"/>
            <person name="Walter F."/>
            <person name="Albersmeier A."/>
            <person name="Kalinowski J."/>
            <person name="Ruckert C."/>
        </authorList>
    </citation>
    <scope>NUCLEOTIDE SEQUENCE</scope>
    <source>
        <strain evidence="2">CGMCC 1.12195</strain>
    </source>
</reference>
<gene>
    <name evidence="2" type="ORF">GCM10007415_38470</name>
</gene>
<dbReference type="PANTHER" id="PTHR23361">
    <property type="entry name" value="MUCIN"/>
    <property type="match status" value="1"/>
</dbReference>
<dbReference type="Gene3D" id="2.60.40.10">
    <property type="entry name" value="Immunoglobulins"/>
    <property type="match status" value="5"/>
</dbReference>
<dbReference type="PANTHER" id="PTHR23361:SF20">
    <property type="entry name" value="MRH DOMAIN-CONTAINING PROTEIN"/>
    <property type="match status" value="1"/>
</dbReference>
<feature type="domain" description="IPT/TIG" evidence="1">
    <location>
        <begin position="222"/>
        <end position="272"/>
    </location>
</feature>